<comment type="function">
    <text evidence="5">Associates with the EF-Tu.GDP complex and induces the exchange of GDP to GTP. It remains bound to the aminoacyl-tRNA.EF-Tu.GTP complex up to the GTP hydrolysis stage on the ribosome.</text>
</comment>
<evidence type="ECO:0000256" key="1">
    <source>
        <dbReference type="ARBA" id="ARBA00005532"/>
    </source>
</evidence>
<dbReference type="InterPro" id="IPR001816">
    <property type="entry name" value="Transl_elong_EFTs/EF1B"/>
</dbReference>
<keyword evidence="5" id="KW-0963">Cytoplasm</keyword>
<dbReference type="NCBIfam" id="TIGR00116">
    <property type="entry name" value="tsf"/>
    <property type="match status" value="1"/>
</dbReference>
<evidence type="ECO:0000256" key="3">
    <source>
        <dbReference type="ARBA" id="ARBA00022768"/>
    </source>
</evidence>
<dbReference type="SUPFAM" id="SSF54713">
    <property type="entry name" value="Elongation factor Ts (EF-Ts), dimerisation domain"/>
    <property type="match status" value="1"/>
</dbReference>
<dbReference type="GO" id="GO:0003746">
    <property type="term" value="F:translation elongation factor activity"/>
    <property type="evidence" value="ECO:0007669"/>
    <property type="project" value="UniProtKB-UniRule"/>
</dbReference>
<sequence>MKVKIEDIKKLREETGAGVADCRMALEETGGEMKKAREWLLKKGIERADKKSGREVNAGMVFAYVHHTGRLGALAAVACETDFVAKTEDFQKLGRELALLAAAGQPKGIEEFLLQESAREPGRKIAELISEVVSKLGENIRVLDIKIVKV</sequence>
<name>A0A0G1RHB9_9BACT</name>
<dbReference type="Pfam" id="PF00889">
    <property type="entry name" value="EF_TS"/>
    <property type="match status" value="1"/>
</dbReference>
<dbReference type="PANTHER" id="PTHR11741">
    <property type="entry name" value="ELONGATION FACTOR TS"/>
    <property type="match status" value="1"/>
</dbReference>
<dbReference type="InterPro" id="IPR009060">
    <property type="entry name" value="UBA-like_sf"/>
</dbReference>
<dbReference type="EMBL" id="LCNM01000008">
    <property type="protein sequence ID" value="KKU56467.1"/>
    <property type="molecule type" value="Genomic_DNA"/>
</dbReference>
<dbReference type="GO" id="GO:0005737">
    <property type="term" value="C:cytoplasm"/>
    <property type="evidence" value="ECO:0007669"/>
    <property type="project" value="UniProtKB-SubCell"/>
</dbReference>
<dbReference type="SUPFAM" id="SSF46934">
    <property type="entry name" value="UBA-like"/>
    <property type="match status" value="1"/>
</dbReference>
<gene>
    <name evidence="5" type="primary">tsf</name>
    <name evidence="7" type="ORF">UX78_C0008G0031</name>
</gene>
<evidence type="ECO:0000313" key="7">
    <source>
        <dbReference type="EMBL" id="KKU56467.1"/>
    </source>
</evidence>
<dbReference type="InterPro" id="IPR014039">
    <property type="entry name" value="Transl_elong_EFTs/EF1B_dimer"/>
</dbReference>
<dbReference type="CDD" id="cd14275">
    <property type="entry name" value="UBA_EF-Ts"/>
    <property type="match status" value="1"/>
</dbReference>
<dbReference type="Gene3D" id="3.30.479.20">
    <property type="entry name" value="Elongation factor Ts, dimerisation domain"/>
    <property type="match status" value="1"/>
</dbReference>
<dbReference type="Proteomes" id="UP000034607">
    <property type="component" value="Unassembled WGS sequence"/>
</dbReference>
<evidence type="ECO:0000256" key="2">
    <source>
        <dbReference type="ARBA" id="ARBA00016956"/>
    </source>
</evidence>
<evidence type="ECO:0000259" key="6">
    <source>
        <dbReference type="Pfam" id="PF00889"/>
    </source>
</evidence>
<feature type="domain" description="Translation elongation factor EFTs/EF1B dimerisation" evidence="6">
    <location>
        <begin position="72"/>
        <end position="148"/>
    </location>
</feature>
<keyword evidence="4 5" id="KW-0648">Protein biosynthesis</keyword>
<accession>A0A0G1RHB9</accession>
<keyword evidence="3 5" id="KW-0251">Elongation factor</keyword>
<dbReference type="PATRIC" id="fig|1618357.3.peg.483"/>
<organism evidence="7 8">
    <name type="scientific">Candidatus Amesbacteria bacterium GW2011_GWA2_47_11</name>
    <dbReference type="NCBI Taxonomy" id="1618357"/>
    <lineage>
        <taxon>Bacteria</taxon>
        <taxon>Candidatus Amesiibacteriota</taxon>
    </lineage>
</organism>
<evidence type="ECO:0000256" key="5">
    <source>
        <dbReference type="HAMAP-Rule" id="MF_00050"/>
    </source>
</evidence>
<dbReference type="HAMAP" id="MF_00050">
    <property type="entry name" value="EF_Ts"/>
    <property type="match status" value="1"/>
</dbReference>
<feature type="region of interest" description="Involved in Mg(2+) ion dislocation from EF-Tu" evidence="5">
    <location>
        <begin position="81"/>
        <end position="84"/>
    </location>
</feature>
<comment type="similarity">
    <text evidence="1 5">Belongs to the EF-Ts family.</text>
</comment>
<dbReference type="InterPro" id="IPR036402">
    <property type="entry name" value="EF-Ts_dimer_sf"/>
</dbReference>
<dbReference type="AlphaFoldDB" id="A0A0G1RHB9"/>
<dbReference type="FunFam" id="1.10.8.10:FF:000001">
    <property type="entry name" value="Elongation factor Ts"/>
    <property type="match status" value="1"/>
</dbReference>
<dbReference type="Gene3D" id="1.10.8.10">
    <property type="entry name" value="DNA helicase RuvA subunit, C-terminal domain"/>
    <property type="match status" value="1"/>
</dbReference>
<comment type="caution">
    <text evidence="7">The sequence shown here is derived from an EMBL/GenBank/DDBJ whole genome shotgun (WGS) entry which is preliminary data.</text>
</comment>
<proteinExistence type="inferred from homology"/>
<dbReference type="PANTHER" id="PTHR11741:SF0">
    <property type="entry name" value="ELONGATION FACTOR TS, MITOCHONDRIAL"/>
    <property type="match status" value="1"/>
</dbReference>
<reference evidence="7 8" key="1">
    <citation type="journal article" date="2015" name="Nature">
        <title>rRNA introns, odd ribosomes, and small enigmatic genomes across a large radiation of phyla.</title>
        <authorList>
            <person name="Brown C.T."/>
            <person name="Hug L.A."/>
            <person name="Thomas B.C."/>
            <person name="Sharon I."/>
            <person name="Castelle C.J."/>
            <person name="Singh A."/>
            <person name="Wilkins M.J."/>
            <person name="Williams K.H."/>
            <person name="Banfield J.F."/>
        </authorList>
    </citation>
    <scope>NUCLEOTIDE SEQUENCE [LARGE SCALE GENOMIC DNA]</scope>
</reference>
<evidence type="ECO:0000313" key="8">
    <source>
        <dbReference type="Proteomes" id="UP000034607"/>
    </source>
</evidence>
<comment type="subcellular location">
    <subcellularLocation>
        <location evidence="5">Cytoplasm</location>
    </subcellularLocation>
</comment>
<evidence type="ECO:0000256" key="4">
    <source>
        <dbReference type="ARBA" id="ARBA00022917"/>
    </source>
</evidence>
<protein>
    <recommendedName>
        <fullName evidence="2 5">Elongation factor Ts</fullName>
        <shortName evidence="5">EF-Ts</shortName>
    </recommendedName>
</protein>